<evidence type="ECO:0000256" key="1">
    <source>
        <dbReference type="ARBA" id="ARBA00022679"/>
    </source>
</evidence>
<keyword evidence="3" id="KW-0540">Nuclease</keyword>
<dbReference type="FunFam" id="3.30.70.270:FF:000020">
    <property type="entry name" value="Transposon Tf2-6 polyprotein-like Protein"/>
    <property type="match status" value="1"/>
</dbReference>
<feature type="region of interest" description="Disordered" evidence="6">
    <location>
        <begin position="1"/>
        <end position="153"/>
    </location>
</feature>
<feature type="region of interest" description="Disordered" evidence="6">
    <location>
        <begin position="493"/>
        <end position="512"/>
    </location>
</feature>
<evidence type="ECO:0000256" key="5">
    <source>
        <dbReference type="ARBA" id="ARBA00023268"/>
    </source>
</evidence>
<dbReference type="Gene3D" id="3.10.10.10">
    <property type="entry name" value="HIV Type 1 Reverse Transcriptase, subunit A, domain 1"/>
    <property type="match status" value="1"/>
</dbReference>
<dbReference type="InterPro" id="IPR021109">
    <property type="entry name" value="Peptidase_aspartic_dom_sf"/>
</dbReference>
<feature type="region of interest" description="Disordered" evidence="6">
    <location>
        <begin position="2101"/>
        <end position="2193"/>
    </location>
</feature>
<keyword evidence="4" id="KW-0378">Hydrolase</keyword>
<dbReference type="InterPro" id="IPR041577">
    <property type="entry name" value="RT_RNaseH_2"/>
</dbReference>
<dbReference type="InterPro" id="IPR000477">
    <property type="entry name" value="RT_dom"/>
</dbReference>
<feature type="region of interest" description="Disordered" evidence="6">
    <location>
        <begin position="441"/>
        <end position="486"/>
    </location>
</feature>
<dbReference type="EMBL" id="QXFV01002557">
    <property type="protein sequence ID" value="KAE8986173.1"/>
    <property type="molecule type" value="Genomic_DNA"/>
</dbReference>
<dbReference type="PROSITE" id="PS50878">
    <property type="entry name" value="RT_POL"/>
    <property type="match status" value="1"/>
</dbReference>
<dbReference type="InterPro" id="IPR043502">
    <property type="entry name" value="DNA/RNA_pol_sf"/>
</dbReference>
<dbReference type="SUPFAM" id="SSF56672">
    <property type="entry name" value="DNA/RNA polymerases"/>
    <property type="match status" value="1"/>
</dbReference>
<dbReference type="GO" id="GO:0015074">
    <property type="term" value="P:DNA integration"/>
    <property type="evidence" value="ECO:0007669"/>
    <property type="project" value="InterPro"/>
</dbReference>
<evidence type="ECO:0000313" key="9">
    <source>
        <dbReference type="EMBL" id="KAE8986173.1"/>
    </source>
</evidence>
<dbReference type="CDD" id="cd01647">
    <property type="entry name" value="RT_LTR"/>
    <property type="match status" value="1"/>
</dbReference>
<evidence type="ECO:0008006" key="11">
    <source>
        <dbReference type="Google" id="ProtNLM"/>
    </source>
</evidence>
<dbReference type="Pfam" id="PF00078">
    <property type="entry name" value="RVT_1"/>
    <property type="match status" value="1"/>
</dbReference>
<evidence type="ECO:0000259" key="7">
    <source>
        <dbReference type="PROSITE" id="PS50878"/>
    </source>
</evidence>
<evidence type="ECO:0000313" key="10">
    <source>
        <dbReference type="Proteomes" id="UP000429607"/>
    </source>
</evidence>
<dbReference type="Gene3D" id="3.30.420.10">
    <property type="entry name" value="Ribonuclease H-like superfamily/Ribonuclease H"/>
    <property type="match status" value="1"/>
</dbReference>
<feature type="compositionally biased region" description="Polar residues" evidence="6">
    <location>
        <begin position="617"/>
        <end position="626"/>
    </location>
</feature>
<dbReference type="InterPro" id="IPR041588">
    <property type="entry name" value="Integrase_H2C2"/>
</dbReference>
<dbReference type="InterPro" id="IPR012337">
    <property type="entry name" value="RNaseH-like_sf"/>
</dbReference>
<sequence length="2213" mass="240930">MATDTSNTPRDERAERRAASIDRAAAAKQQVTTRIVDTDDRGTVTLSTEEIRTATGNTPLGAGVSAGIGHLDDGGSGRGARTGGDGRAAGDAREVAGTGVTPATATGAQAIGGPSNDGTRGPGTAAARPDTTASRNDDGHGGMGPARTPPPRQLAPEAMRAVGTPAMAPPAPIVIREKAKSLKLTKFKGLDDAMPVTMWLKTVREEVRRQAVTRGVNWQEKQLYHEVAAHLEGEAQRWFATVMETVPESEENIGTLADMLRAKYVTRRTGPEVVDLLNSRRQMRGERLLEYAQSLREIAEQGDIGEDWLVNAFPKGMSSTIGATHVRGHRPRNQDDAVNLAIPHVGDYGEGYGVGLEKAMTTWDEREATKGRWPLATAAATQDQEQTSWSGNNGSVVTGYGPMWGKAHKPPRYDTEGRPVMDGKASVGEWWKAIPPGYKLVPANQGPPANSSKIQTGGGGQPTAAPQQSGWRGKRPAGGEQSARRPAKVLKVEGQGGGGHYGGGGRVTDAPFDTREGRLRRNEQYLQRRTATGGFGARSNDQCYCWSADQIGANAVEIGAVDSEVVGGPDRRERSGDRRGRQRGGRRAKRAKSRSGRVGEVETGDGAARAARAPTPDGQSGDSATTARLHGEETTERRVRFVDEERVEPEAISGESVTKDGEEAPGAADAGTERERVSASVTRRLAGLMEVSVASEADPDEETKSADQDSAEEAEGATPESMQTAIDAEMNAGDVKRRLDHAKARRDRRDERERLAATASVQGAGGRVTSRRGGGGERVEGLAEGVSDEQDIGMPEPSPKFEEAIDGSARAARALHEVKARRQELEDGYVGLAIAEARRQEELAAGSAIGEFTTREGVARQLVTAAAGLEAIGEAGLADGDTTALQRARVRRRFERRVRKARAKELRELREMLERSRWPNGGYYRMDGERWRGRHDATRVLSLEEAEAIGIALPSATKVLRSRGKRTVTKQYDYHSGSVYAHPRVEQGNDGRRPRRVGQLRAVHAQTVESLPTARVEVMGKDERIKLDTGAQYSVAGEAWKELGERQDVLPPVDYVEGFTGAVSKVLGVWRFRMKTQYGQYMEVDALIIEGATTEFLLGEDWVLSHGVKIDFVSCEMKWYDGDVKKVVPFACTRTGQPDDQPAKVRLVRRARMQTQTCRNVAVAVAAPAGAVGVFMPRPRTKANLLLAPTLTTVRGGKVVVPVLNLIGATTKLPSREVLGTWAPTSDDMTVMELDGELTNAKVKRWLDEKFGEAKPLSNEGELRMGHMGAEDKELFLQLLRQYPALLEPRTGCSPATTLPVEHEIHTGNEPPIKVRPRRYAQSEHGAIDGEVKGMLKDGVIEKGDGAWGFPVVLVKKKDGSVRFCIDYRMLNAITKRDVYLLPRIDDTLDNLHGAKRYTSLDLHAGYWQVPVALKDRDKTAFVTRQGLFRFMRMPFGLANAPGTFQRMMDAVLRGLTWQTCLVYLDDVIVFSRGGVGQHVVELAMVLERLSNAGLSLKAKKCSFATERLEYLGHELDEKGVRPMASLVESVVNFPVPKDAAAIKSFVHMAGYYRRFVPNFAEKAAPLTRLLRKGVEWSWGASQQEAFECLKRVLTGRPLLANPDFSKPFTLVTDASKVGLGAALTQDQGQGEQPVAYASKVNAKNVAQYGITDLELHRWALQLQEYDFEIVYRPGKDNVVADALSRAPVRTVVGGRTDAAPPGGEGQLTDDEIAAEQAKDKTVQSLKGRKKYGDRRVGEEGALVYIYERDGSKRVVLPSSLWAKVLRENHDSVFACHLRTPQTYAKIAANYWWPDMRAWVRRWVQSCRDCGTRKARAKEVIPPLRIQGVGEAGDRWALDVAGPLPETDKGNRYVVAAVDYATRYAVVAAVPSHRAPDIANFIVEKLVMVYGPMRELVMDGAPELNGAVVEALVNALQAKQLTPVPYRPALLGLVERFHRTWKDMVAMFVSEAQSDWDRWPPCAAYAYDGARHSGTGYSPNELMMGRRLRTPNELLRTSGVTQVGVFADYHRALVKKMAAATEAAKKALSKDQARRARYYDRQVRRHSEFQVGDKVWVLRPPRGKGITKLAHNFFVKCSCSSSSLGVIAERVLRDLVEEDTAAEGVDTNEEAPDVPASANTGPARARDAAAEERTGESATVAAGSDSRAAPMAGRGPVAATPGIATTAEPVVAGGSSQQAPSPPPANGERSRHDLTVARTRMKHRSGAGVKEPT</sequence>
<dbReference type="FunFam" id="1.10.340.70:FF:000001">
    <property type="entry name" value="Retrovirus-related Pol polyprotein from transposon gypsy-like Protein"/>
    <property type="match status" value="1"/>
</dbReference>
<dbReference type="InterPro" id="IPR050951">
    <property type="entry name" value="Retrovirus_Pol_polyprotein"/>
</dbReference>
<dbReference type="InterPro" id="IPR001584">
    <property type="entry name" value="Integrase_cat-core"/>
</dbReference>
<proteinExistence type="predicted"/>
<dbReference type="PANTHER" id="PTHR37984:SF5">
    <property type="entry name" value="PROTEIN NYNRIN-LIKE"/>
    <property type="match status" value="1"/>
</dbReference>
<dbReference type="CDD" id="cd00303">
    <property type="entry name" value="retropepsin_like"/>
    <property type="match status" value="1"/>
</dbReference>
<gene>
    <name evidence="9" type="ORF">PR001_g22669</name>
</gene>
<feature type="domain" description="Reverse transcriptase" evidence="7">
    <location>
        <begin position="1336"/>
        <end position="1516"/>
    </location>
</feature>
<dbReference type="Proteomes" id="UP000429607">
    <property type="component" value="Unassembled WGS sequence"/>
</dbReference>
<feature type="compositionally biased region" description="Polar residues" evidence="6">
    <location>
        <begin position="44"/>
        <end position="58"/>
    </location>
</feature>
<reference evidence="9 10" key="1">
    <citation type="submission" date="2018-09" db="EMBL/GenBank/DDBJ databases">
        <title>Genomic investigation of the strawberry pathogen Phytophthora fragariae indicates pathogenicity is determined by transcriptional variation in three key races.</title>
        <authorList>
            <person name="Adams T.M."/>
            <person name="Armitage A.D."/>
            <person name="Sobczyk M.K."/>
            <person name="Bates H.J."/>
            <person name="Dunwell J.M."/>
            <person name="Nellist C.F."/>
            <person name="Harrison R.J."/>
        </authorList>
    </citation>
    <scope>NUCLEOTIDE SEQUENCE [LARGE SCALE GENOMIC DNA]</scope>
    <source>
        <strain evidence="9 10">SCRP249</strain>
    </source>
</reference>
<feature type="compositionally biased region" description="Basic residues" evidence="6">
    <location>
        <begin position="580"/>
        <end position="595"/>
    </location>
</feature>
<dbReference type="InterPro" id="IPR036397">
    <property type="entry name" value="RNaseH_sf"/>
</dbReference>
<name>A0A6A3J416_9STRA</name>
<evidence type="ECO:0000259" key="8">
    <source>
        <dbReference type="PROSITE" id="PS50994"/>
    </source>
</evidence>
<feature type="compositionally biased region" description="Acidic residues" evidence="6">
    <location>
        <begin position="2101"/>
        <end position="2112"/>
    </location>
</feature>
<accession>A0A6A3J416</accession>
<feature type="compositionally biased region" description="Basic and acidic residues" evidence="6">
    <location>
        <begin position="569"/>
        <end position="579"/>
    </location>
</feature>
<feature type="region of interest" description="Disordered" evidence="6">
    <location>
        <begin position="565"/>
        <end position="779"/>
    </location>
</feature>
<dbReference type="GO" id="GO:0003676">
    <property type="term" value="F:nucleic acid binding"/>
    <property type="evidence" value="ECO:0007669"/>
    <property type="project" value="InterPro"/>
</dbReference>
<comment type="caution">
    <text evidence="9">The sequence shown here is derived from an EMBL/GenBank/DDBJ whole genome shotgun (WGS) entry which is preliminary data.</text>
</comment>
<feature type="compositionally biased region" description="Basic and acidic residues" evidence="6">
    <location>
        <begin position="9"/>
        <end position="20"/>
    </location>
</feature>
<feature type="domain" description="Integrase catalytic" evidence="8">
    <location>
        <begin position="1818"/>
        <end position="1987"/>
    </location>
</feature>
<evidence type="ECO:0000256" key="4">
    <source>
        <dbReference type="ARBA" id="ARBA00022759"/>
    </source>
</evidence>
<evidence type="ECO:0000256" key="3">
    <source>
        <dbReference type="ARBA" id="ARBA00022722"/>
    </source>
</evidence>
<dbReference type="GO" id="GO:0016779">
    <property type="term" value="F:nucleotidyltransferase activity"/>
    <property type="evidence" value="ECO:0007669"/>
    <property type="project" value="UniProtKB-KW"/>
</dbReference>
<dbReference type="Pfam" id="PF17921">
    <property type="entry name" value="Integrase_H2C2"/>
    <property type="match status" value="1"/>
</dbReference>
<evidence type="ECO:0000256" key="2">
    <source>
        <dbReference type="ARBA" id="ARBA00022695"/>
    </source>
</evidence>
<dbReference type="PANTHER" id="PTHR37984">
    <property type="entry name" value="PROTEIN CBG26694"/>
    <property type="match status" value="1"/>
</dbReference>
<feature type="compositionally biased region" description="Gly residues" evidence="6">
    <location>
        <begin position="494"/>
        <end position="506"/>
    </location>
</feature>
<evidence type="ECO:0000256" key="6">
    <source>
        <dbReference type="SAM" id="MobiDB-lite"/>
    </source>
</evidence>
<dbReference type="GO" id="GO:0004519">
    <property type="term" value="F:endonuclease activity"/>
    <property type="evidence" value="ECO:0007669"/>
    <property type="project" value="UniProtKB-KW"/>
</dbReference>
<dbReference type="SUPFAM" id="SSF53098">
    <property type="entry name" value="Ribonuclease H-like"/>
    <property type="match status" value="1"/>
</dbReference>
<protein>
    <recommendedName>
        <fullName evidence="11">Reverse transcriptase</fullName>
    </recommendedName>
</protein>
<dbReference type="InterPro" id="IPR043128">
    <property type="entry name" value="Rev_trsase/Diguanyl_cyclase"/>
</dbReference>
<dbReference type="SUPFAM" id="SSF50630">
    <property type="entry name" value="Acid proteases"/>
    <property type="match status" value="1"/>
</dbReference>
<dbReference type="Gene3D" id="3.30.70.270">
    <property type="match status" value="2"/>
</dbReference>
<feature type="compositionally biased region" description="Basic and acidic residues" evidence="6">
    <location>
        <begin position="2124"/>
        <end position="2135"/>
    </location>
</feature>
<dbReference type="PROSITE" id="PS50994">
    <property type="entry name" value="INTEGRASE"/>
    <property type="match status" value="1"/>
</dbReference>
<feature type="compositionally biased region" description="Low complexity" evidence="6">
    <location>
        <begin position="95"/>
        <end position="108"/>
    </location>
</feature>
<keyword evidence="5" id="KW-0511">Multifunctional enzyme</keyword>
<feature type="compositionally biased region" description="Basic and acidic residues" evidence="6">
    <location>
        <begin position="629"/>
        <end position="644"/>
    </location>
</feature>
<keyword evidence="4" id="KW-0255">Endonuclease</keyword>
<dbReference type="Gene3D" id="2.40.70.10">
    <property type="entry name" value="Acid Proteases"/>
    <property type="match status" value="1"/>
</dbReference>
<feature type="compositionally biased region" description="Gly residues" evidence="6">
    <location>
        <begin position="76"/>
        <end position="87"/>
    </location>
</feature>
<organism evidence="9 10">
    <name type="scientific">Phytophthora rubi</name>
    <dbReference type="NCBI Taxonomy" id="129364"/>
    <lineage>
        <taxon>Eukaryota</taxon>
        <taxon>Sar</taxon>
        <taxon>Stramenopiles</taxon>
        <taxon>Oomycota</taxon>
        <taxon>Peronosporomycetes</taxon>
        <taxon>Peronosporales</taxon>
        <taxon>Peronosporaceae</taxon>
        <taxon>Phytophthora</taxon>
    </lineage>
</organism>
<keyword evidence="2" id="KW-0548">Nucleotidyltransferase</keyword>
<dbReference type="Pfam" id="PF17919">
    <property type="entry name" value="RT_RNaseH_2"/>
    <property type="match status" value="1"/>
</dbReference>
<keyword evidence="1" id="KW-0808">Transferase</keyword>
<dbReference type="Gene3D" id="1.10.340.70">
    <property type="match status" value="1"/>
</dbReference>